<protein>
    <recommendedName>
        <fullName evidence="2">peptidoglycan lytic exotransglycosylase</fullName>
        <ecNumber evidence="2">4.2.2.n1</ecNumber>
    </recommendedName>
    <alternativeName>
        <fullName evidence="5">Murein hydrolase A</fullName>
    </alternativeName>
</protein>
<dbReference type="OrthoDB" id="9783686at2"/>
<comment type="caution">
    <text evidence="8">The sequence shown here is derived from an EMBL/GenBank/DDBJ whole genome shotgun (WGS) entry which is preliminary data.</text>
</comment>
<proteinExistence type="predicted"/>
<dbReference type="AlphaFoldDB" id="A0A4T0UUD3"/>
<evidence type="ECO:0000259" key="7">
    <source>
        <dbReference type="SMART" id="SM00925"/>
    </source>
</evidence>
<dbReference type="EC" id="4.2.2.n1" evidence="2"/>
<dbReference type="Proteomes" id="UP000308891">
    <property type="component" value="Unassembled WGS sequence"/>
</dbReference>
<dbReference type="PIRSF" id="PIRSF019422">
    <property type="entry name" value="MltA"/>
    <property type="match status" value="1"/>
</dbReference>
<evidence type="ECO:0000256" key="4">
    <source>
        <dbReference type="ARBA" id="ARBA00023316"/>
    </source>
</evidence>
<dbReference type="RefSeq" id="WP_136553343.1">
    <property type="nucleotide sequence ID" value="NZ_STGJ01000009.1"/>
</dbReference>
<evidence type="ECO:0000256" key="6">
    <source>
        <dbReference type="SAM" id="SignalP"/>
    </source>
</evidence>
<dbReference type="GO" id="GO:0019867">
    <property type="term" value="C:outer membrane"/>
    <property type="evidence" value="ECO:0007669"/>
    <property type="project" value="InterPro"/>
</dbReference>
<dbReference type="InterPro" id="IPR005300">
    <property type="entry name" value="MltA_B"/>
</dbReference>
<name>A0A4T0UUD3_9NEIS</name>
<dbReference type="GO" id="GO:0009253">
    <property type="term" value="P:peptidoglycan catabolic process"/>
    <property type="evidence" value="ECO:0007669"/>
    <property type="project" value="TreeGrafter"/>
</dbReference>
<evidence type="ECO:0000313" key="9">
    <source>
        <dbReference type="Proteomes" id="UP000308891"/>
    </source>
</evidence>
<dbReference type="SMART" id="SM00925">
    <property type="entry name" value="MltA"/>
    <property type="match status" value="1"/>
</dbReference>
<reference evidence="8 9" key="1">
    <citation type="submission" date="2019-04" db="EMBL/GenBank/DDBJ databases">
        <title>Crenobacter sp. nov.</title>
        <authorList>
            <person name="Shi S."/>
        </authorList>
    </citation>
    <scope>NUCLEOTIDE SEQUENCE [LARGE SCALE GENOMIC DNA]</scope>
    <source>
        <strain evidence="8 9">GY 70310</strain>
    </source>
</reference>
<keyword evidence="3" id="KW-0456">Lyase</keyword>
<dbReference type="CDD" id="cd14668">
    <property type="entry name" value="mlta_B"/>
    <property type="match status" value="1"/>
</dbReference>
<dbReference type="PANTHER" id="PTHR30124:SF0">
    <property type="entry name" value="MEMBRANE-BOUND LYTIC MUREIN TRANSGLYCOSYLASE A"/>
    <property type="match status" value="1"/>
</dbReference>
<evidence type="ECO:0000313" key="8">
    <source>
        <dbReference type="EMBL" id="TIC82351.1"/>
    </source>
</evidence>
<evidence type="ECO:0000256" key="1">
    <source>
        <dbReference type="ARBA" id="ARBA00001420"/>
    </source>
</evidence>
<dbReference type="GO" id="GO:0071555">
    <property type="term" value="P:cell wall organization"/>
    <property type="evidence" value="ECO:0007669"/>
    <property type="project" value="UniProtKB-KW"/>
</dbReference>
<evidence type="ECO:0000256" key="3">
    <source>
        <dbReference type="ARBA" id="ARBA00023239"/>
    </source>
</evidence>
<dbReference type="SUPFAM" id="SSF50685">
    <property type="entry name" value="Barwin-like endoglucanases"/>
    <property type="match status" value="1"/>
</dbReference>
<dbReference type="Gene3D" id="2.40.40.10">
    <property type="entry name" value="RlpA-like domain"/>
    <property type="match status" value="1"/>
</dbReference>
<dbReference type="InterPro" id="IPR010611">
    <property type="entry name" value="3D_dom"/>
</dbReference>
<dbReference type="Gene3D" id="2.40.50.270">
    <property type="entry name" value="transglycosylase MltA"/>
    <property type="match status" value="1"/>
</dbReference>
<evidence type="ECO:0000256" key="5">
    <source>
        <dbReference type="ARBA" id="ARBA00030918"/>
    </source>
</evidence>
<dbReference type="GO" id="GO:0004553">
    <property type="term" value="F:hydrolase activity, hydrolyzing O-glycosyl compounds"/>
    <property type="evidence" value="ECO:0007669"/>
    <property type="project" value="InterPro"/>
</dbReference>
<dbReference type="InterPro" id="IPR026044">
    <property type="entry name" value="MltA"/>
</dbReference>
<dbReference type="Pfam" id="PF06725">
    <property type="entry name" value="3D"/>
    <property type="match status" value="1"/>
</dbReference>
<keyword evidence="6" id="KW-0732">Signal</keyword>
<comment type="catalytic activity">
    <reaction evidence="1">
        <text>Exolytic cleavage of the (1-&gt;4)-beta-glycosidic linkage between N-acetylmuramic acid (MurNAc) and N-acetylglucosamine (GlcNAc) residues in peptidoglycan, from either the reducing or the non-reducing ends of the peptidoglycan chains, with concomitant formation of a 1,6-anhydrobond in the MurNAc residue.</text>
        <dbReference type="EC" id="4.2.2.n1"/>
    </reaction>
</comment>
<evidence type="ECO:0000256" key="2">
    <source>
        <dbReference type="ARBA" id="ARBA00012587"/>
    </source>
</evidence>
<keyword evidence="4" id="KW-0961">Cell wall biogenesis/degradation</keyword>
<feature type="signal peptide" evidence="6">
    <location>
        <begin position="1"/>
        <end position="22"/>
    </location>
</feature>
<dbReference type="GO" id="GO:0009254">
    <property type="term" value="P:peptidoglycan turnover"/>
    <property type="evidence" value="ECO:0007669"/>
    <property type="project" value="InterPro"/>
</dbReference>
<gene>
    <name evidence="8" type="ORF">E5K04_09330</name>
</gene>
<dbReference type="InterPro" id="IPR036908">
    <property type="entry name" value="RlpA-like_sf"/>
</dbReference>
<keyword evidence="9" id="KW-1185">Reference proteome</keyword>
<accession>A0A4T0UUD3</accession>
<organism evidence="8 9">
    <name type="scientific">Crenobacter intestini</name>
    <dbReference type="NCBI Taxonomy" id="2563443"/>
    <lineage>
        <taxon>Bacteria</taxon>
        <taxon>Pseudomonadati</taxon>
        <taxon>Pseudomonadota</taxon>
        <taxon>Betaproteobacteria</taxon>
        <taxon>Neisseriales</taxon>
        <taxon>Neisseriaceae</taxon>
        <taxon>Crenobacter</taxon>
    </lineage>
</organism>
<feature type="chain" id="PRO_5020546847" description="peptidoglycan lytic exotransglycosylase" evidence="6">
    <location>
        <begin position="23"/>
        <end position="419"/>
    </location>
</feature>
<dbReference type="GO" id="GO:0008933">
    <property type="term" value="F:peptidoglycan lytic transglycosylase activity"/>
    <property type="evidence" value="ECO:0007669"/>
    <property type="project" value="TreeGrafter"/>
</dbReference>
<dbReference type="Gene3D" id="2.40.240.50">
    <property type="entry name" value="Barwin-like endoglucanases"/>
    <property type="match status" value="1"/>
</dbReference>
<dbReference type="EMBL" id="STGJ01000009">
    <property type="protein sequence ID" value="TIC82351.1"/>
    <property type="molecule type" value="Genomic_DNA"/>
</dbReference>
<dbReference type="CDD" id="cd14485">
    <property type="entry name" value="mltA_like_LT_A"/>
    <property type="match status" value="1"/>
</dbReference>
<dbReference type="PANTHER" id="PTHR30124">
    <property type="entry name" value="MEMBRANE-BOUND LYTIC MUREIN TRANSGLYCOSYLASE A"/>
    <property type="match status" value="1"/>
</dbReference>
<sequence>MKRTSFLLLSLTLWLAACSSVAPPGKPSPGAPEGVRYEPVAFANLPGWGDAERAKSLDALRESCRVLARRDGWAGACSAAAAVDTADSAAVRRYFEQSFAPWRIVEAGKDAGLITGYYEPLLNGSRVKSARTPYPVYGVPADLAVADVTPAQRAREQLVLRPAGANRYAVVEGKVSPSAGELVARPREFAIDSRTARLKGRIDGNRFVPYYPRAQISAGQGVGQAEVLAWVEDAVELFFLQVQGSGRIQLDDGSMLRVGYAEQNGYPYVSIGRHLVDRGELTLADASMQGIQAWIKRNPNRMDELFNVNPSYVFFRRLGETGGGPLGSLGVPLTDGYSVAVDPRYVPLGVPVFLDTTWPLTASPLRRVMLAQDTGGAIRGANRADFFWGFGTEAGMYAGRMKQQGSLWLLLPRGVNPPA</sequence>
<feature type="domain" description="Lytic transglycosylase MltA" evidence="7">
    <location>
        <begin position="121"/>
        <end position="316"/>
    </location>
</feature>
<dbReference type="PROSITE" id="PS51257">
    <property type="entry name" value="PROKAR_LIPOPROTEIN"/>
    <property type="match status" value="1"/>
</dbReference>
<dbReference type="Pfam" id="PF03562">
    <property type="entry name" value="MltA"/>
    <property type="match status" value="2"/>
</dbReference>